<dbReference type="InterPro" id="IPR051396">
    <property type="entry name" value="Bact_Antivir_Def_Nuclease"/>
</dbReference>
<keyword evidence="3" id="KW-1185">Reference proteome</keyword>
<evidence type="ECO:0000313" key="3">
    <source>
        <dbReference type="Proteomes" id="UP000236604"/>
    </source>
</evidence>
<feature type="domain" description="Endonuclease GajA/Old nuclease/RecF-like AAA" evidence="1">
    <location>
        <begin position="4"/>
        <end position="321"/>
    </location>
</feature>
<gene>
    <name evidence="2" type="ORF">X927_03435</name>
</gene>
<dbReference type="InterPro" id="IPR041685">
    <property type="entry name" value="AAA_GajA/Old/RecF-like"/>
</dbReference>
<protein>
    <recommendedName>
        <fullName evidence="1">Endonuclease GajA/Old nuclease/RecF-like AAA domain-containing protein</fullName>
    </recommendedName>
</protein>
<name>A0A2K1PC01_9BACT</name>
<dbReference type="EMBL" id="AZRN01000012">
    <property type="protein sequence ID" value="PNS00217.1"/>
    <property type="molecule type" value="Genomic_DNA"/>
</dbReference>
<dbReference type="InterPro" id="IPR027417">
    <property type="entry name" value="P-loop_NTPase"/>
</dbReference>
<dbReference type="Proteomes" id="UP000236604">
    <property type="component" value="Unassembled WGS sequence"/>
</dbReference>
<proteinExistence type="predicted"/>
<dbReference type="AlphaFoldDB" id="A0A2K1PC01"/>
<organism evidence="2 3">
    <name type="scientific">Petrotoga mexicana DSM 14811</name>
    <dbReference type="NCBI Taxonomy" id="1122954"/>
    <lineage>
        <taxon>Bacteria</taxon>
        <taxon>Thermotogati</taxon>
        <taxon>Thermotogota</taxon>
        <taxon>Thermotogae</taxon>
        <taxon>Petrotogales</taxon>
        <taxon>Petrotogaceae</taxon>
        <taxon>Petrotoga</taxon>
    </lineage>
</organism>
<evidence type="ECO:0000313" key="2">
    <source>
        <dbReference type="EMBL" id="PNS00217.1"/>
    </source>
</evidence>
<dbReference type="PANTHER" id="PTHR43581">
    <property type="entry name" value="ATP/GTP PHOSPHATASE"/>
    <property type="match status" value="1"/>
</dbReference>
<sequence>MARIYKLDIKNFRGIKEFSYTFGDLNLICLVGRGDSGKSSVLSAILYVLYPNWNLSFYDTDFYNCDIEHPIEIEATLVGVPDELLREDKYGLYIRGIDKKTNAIKDELEDGYEKALTVRLKVEKDLEPKWHIINSRQDSLTEISAYDRAKLNAFMVSDYLDVHFHWNKGSPLYSLLKQGENVATSEKDTILIDTIRHAKNKLDSYPFEQFQKVIDILKSKAEELGIKLPDVSNSIDFKDIFIKDGKISLHDGKIPLRLKGKGSKRLVSIASQMALAESGGIILIDEIEQGLEPDRVKHLARTLYKNNKGQMFITTHSQGIIEELEVENILILNNDNGMVQCKKSDKKFQGVIRACPEAVYAKKVIVCEGKTEIGICRALDDFRITKGKTNLTALDVVYTGGGGNNLSERARELKRLELDICVLCDSDEKNLNNEKKKMKDKGIKIFDWNENNSIEQQVFNDLPWDAVKELIAYQESKTSEESVKNCIEDKIKRKLGKDWKENDDLEIRKVLGEVARDKAWFKRIDHGEFLGSVIFKYFDKIKDKTLGKRLQELSGWIDNE</sequence>
<dbReference type="Gene3D" id="3.40.50.300">
    <property type="entry name" value="P-loop containing nucleotide triphosphate hydrolases"/>
    <property type="match status" value="1"/>
</dbReference>
<reference evidence="2 3" key="1">
    <citation type="submission" date="2013-12" db="EMBL/GenBank/DDBJ databases">
        <title>Comparative genomics of Petrotoga isolates.</title>
        <authorList>
            <person name="Nesbo C.L."/>
            <person name="Charchuk R."/>
            <person name="Chow K."/>
        </authorList>
    </citation>
    <scope>NUCLEOTIDE SEQUENCE [LARGE SCALE GENOMIC DNA]</scope>
    <source>
        <strain evidence="2 3">DSM 14811</strain>
    </source>
</reference>
<dbReference type="SUPFAM" id="SSF52540">
    <property type="entry name" value="P-loop containing nucleoside triphosphate hydrolases"/>
    <property type="match status" value="1"/>
</dbReference>
<comment type="caution">
    <text evidence="2">The sequence shown here is derived from an EMBL/GenBank/DDBJ whole genome shotgun (WGS) entry which is preliminary data.</text>
</comment>
<dbReference type="RefSeq" id="WP_103076691.1">
    <property type="nucleotide sequence ID" value="NZ_AZRN01000012.1"/>
</dbReference>
<dbReference type="Pfam" id="PF13175">
    <property type="entry name" value="AAA_15"/>
    <property type="match status" value="1"/>
</dbReference>
<evidence type="ECO:0000259" key="1">
    <source>
        <dbReference type="Pfam" id="PF13175"/>
    </source>
</evidence>
<accession>A0A2K1PC01</accession>
<dbReference type="PANTHER" id="PTHR43581:SF4">
    <property type="entry name" value="ATP_GTP PHOSPHATASE"/>
    <property type="match status" value="1"/>
</dbReference>